<comment type="caution">
    <text evidence="3">The sequence shown here is derived from an EMBL/GenBank/DDBJ whole genome shotgun (WGS) entry which is preliminary data.</text>
</comment>
<keyword evidence="4" id="KW-1185">Reference proteome</keyword>
<protein>
    <submittedName>
        <fullName evidence="3">DUF2807 domain-containing protein</fullName>
    </submittedName>
</protein>
<evidence type="ECO:0000313" key="3">
    <source>
        <dbReference type="EMBL" id="MCP3734157.1"/>
    </source>
</evidence>
<accession>A0A9X2KPR0</accession>
<dbReference type="AlphaFoldDB" id="A0A9X2KPR0"/>
<evidence type="ECO:0000313" key="4">
    <source>
        <dbReference type="Proteomes" id="UP001139486"/>
    </source>
</evidence>
<evidence type="ECO:0000259" key="2">
    <source>
        <dbReference type="Pfam" id="PF10988"/>
    </source>
</evidence>
<dbReference type="RefSeq" id="WP_254288157.1">
    <property type="nucleotide sequence ID" value="NZ_JAMLDY010000004.1"/>
</dbReference>
<dbReference type="Proteomes" id="UP001139486">
    <property type="component" value="Unassembled WGS sequence"/>
</dbReference>
<proteinExistence type="predicted"/>
<reference evidence="3" key="1">
    <citation type="submission" date="2022-05" db="EMBL/GenBank/DDBJ databases">
        <title>Sphingomonas sp. strain RP10 Genome sequencing and assembly.</title>
        <authorList>
            <person name="Kim I."/>
        </authorList>
    </citation>
    <scope>NUCLEOTIDE SEQUENCE</scope>
    <source>
        <strain evidence="3">RP10</strain>
    </source>
</reference>
<gene>
    <name evidence="3" type="ORF">M9979_04605</name>
</gene>
<keyword evidence="1" id="KW-0732">Signal</keyword>
<organism evidence="3 4">
    <name type="scientific">Sphingomonas liriopis</name>
    <dbReference type="NCBI Taxonomy" id="2949094"/>
    <lineage>
        <taxon>Bacteria</taxon>
        <taxon>Pseudomonadati</taxon>
        <taxon>Pseudomonadota</taxon>
        <taxon>Alphaproteobacteria</taxon>
        <taxon>Sphingomonadales</taxon>
        <taxon>Sphingomonadaceae</taxon>
        <taxon>Sphingomonas</taxon>
    </lineage>
</organism>
<dbReference type="EMBL" id="JAMLDY010000004">
    <property type="protein sequence ID" value="MCP3734157.1"/>
    <property type="molecule type" value="Genomic_DNA"/>
</dbReference>
<dbReference type="Gene3D" id="2.160.20.120">
    <property type="match status" value="1"/>
</dbReference>
<evidence type="ECO:0000256" key="1">
    <source>
        <dbReference type="SAM" id="SignalP"/>
    </source>
</evidence>
<dbReference type="InterPro" id="IPR021255">
    <property type="entry name" value="DUF2807"/>
</dbReference>
<name>A0A9X2KPR0_9SPHN</name>
<sequence>MIRLLVLALLLIPTAATADERRVAIGSFERLRVNGAFEVTVATGTSPGATVIADRGVIGDIDLHVEGNTLTVRRNTTGRWSEQTSAAVATPVRIALTTPRLSGVAIVGGSRVTVSKLTGMRIDLAATGNGAIQAGDVQGDQLVAQLIGDGKITAAGRVATARLLANGAGAIDAAGLDAGDLNAHLDGLGTIAARARYTAQVSSTGLGTISVAGRPKCRVIASAGAPVTCGGN</sequence>
<feature type="domain" description="Putative auto-transporter adhesin head GIN" evidence="2">
    <location>
        <begin position="28"/>
        <end position="215"/>
    </location>
</feature>
<feature type="signal peptide" evidence="1">
    <location>
        <begin position="1"/>
        <end position="18"/>
    </location>
</feature>
<feature type="chain" id="PRO_5040989368" evidence="1">
    <location>
        <begin position="19"/>
        <end position="232"/>
    </location>
</feature>
<dbReference type="Pfam" id="PF10988">
    <property type="entry name" value="DUF2807"/>
    <property type="match status" value="1"/>
</dbReference>